<evidence type="ECO:0000259" key="1">
    <source>
        <dbReference type="Pfam" id="PF13403"/>
    </source>
</evidence>
<evidence type="ECO:0000313" key="3">
    <source>
        <dbReference type="Proteomes" id="UP000242683"/>
    </source>
</evidence>
<accession>A0A1Y3G877</accession>
<name>A0A1Y3G877_9PROT</name>
<dbReference type="InterPro" id="IPR036844">
    <property type="entry name" value="Hint_dom_sf"/>
</dbReference>
<comment type="caution">
    <text evidence="2">The sequence shown here is derived from an EMBL/GenBank/DDBJ whole genome shotgun (WGS) entry which is preliminary data.</text>
</comment>
<dbReference type="RefSeq" id="WP_086654391.1">
    <property type="nucleotide sequence ID" value="NZ_JOPG01000061.1"/>
</dbReference>
<dbReference type="Pfam" id="PF13403">
    <property type="entry name" value="Hint_2"/>
    <property type="match status" value="1"/>
</dbReference>
<dbReference type="InterPro" id="IPR028992">
    <property type="entry name" value="Hedgehog/Intein_dom"/>
</dbReference>
<proteinExistence type="predicted"/>
<sequence length="432" mass="46275">MPTTINKSGTWDYTTDHVDSVILDGTSSPITLQVKTGTTSWGEGDSSGSSFTAQAITVEGDVTLSGNGYLTDDGNLTNNGSLTITNPNFVVNGTASGQAITLADGGSLTVGTLTAPITFGDSPSDSSSYNTLVVKNYAASGTITINNLSPRDKIIFSNDQSSTLTWGSDGTTILDQNGVVLANVTFAPGYDKDDYNFDGNTVTVTCFLSGTMIRTSDKDVAVEDIQIGSEIAIFDWKHNQEVTRPVVWVGKARATVRPGLPADEAGYPVRVLKSAIADGVPYKDMLITPEHCLFFDGQFVPVRMLVNGKSIFYDTSITSYDYYHVETEEHSVITADGMLTESYLDTGNRSTFRQDGKVAALRAAGARSWEADAAAPLCVGRNFVEALFRTLEARGNLVENCQKPAASVTMTHDADLHLVMKNGAVIRPIRHD</sequence>
<feature type="domain" description="Hedgehog/Intein (Hint)" evidence="1">
    <location>
        <begin position="205"/>
        <end position="346"/>
    </location>
</feature>
<evidence type="ECO:0000313" key="2">
    <source>
        <dbReference type="EMBL" id="OUJ02915.1"/>
    </source>
</evidence>
<feature type="non-terminal residue" evidence="2">
    <location>
        <position position="432"/>
    </location>
</feature>
<dbReference type="EMBL" id="JOPG01000061">
    <property type="protein sequence ID" value="OUJ02915.1"/>
    <property type="molecule type" value="Genomic_DNA"/>
</dbReference>
<dbReference type="OrthoDB" id="7284755at2"/>
<dbReference type="SUPFAM" id="SSF51294">
    <property type="entry name" value="Hedgehog/intein (Hint) domain"/>
    <property type="match status" value="1"/>
</dbReference>
<dbReference type="Gene3D" id="2.170.16.10">
    <property type="entry name" value="Hedgehog/Intein (Hint) domain"/>
    <property type="match status" value="1"/>
</dbReference>
<protein>
    <submittedName>
        <fullName evidence="2">Membrane protein</fullName>
    </submittedName>
</protein>
<dbReference type="AlphaFoldDB" id="A0A1Y3G877"/>
<organism evidence="2 3">
    <name type="scientific">Acetobacter malorum</name>
    <dbReference type="NCBI Taxonomy" id="178901"/>
    <lineage>
        <taxon>Bacteria</taxon>
        <taxon>Pseudomonadati</taxon>
        <taxon>Pseudomonadota</taxon>
        <taxon>Alphaproteobacteria</taxon>
        <taxon>Acetobacterales</taxon>
        <taxon>Acetobacteraceae</taxon>
        <taxon>Acetobacter</taxon>
    </lineage>
</organism>
<dbReference type="Proteomes" id="UP000242683">
    <property type="component" value="Unassembled WGS sequence"/>
</dbReference>
<reference evidence="3" key="1">
    <citation type="submission" date="2014-06" db="EMBL/GenBank/DDBJ databases">
        <authorList>
            <person name="Winans N.J."/>
            <person name="Newell P.D."/>
            <person name="Douglas A.E."/>
        </authorList>
    </citation>
    <scope>NUCLEOTIDE SEQUENCE [LARGE SCALE GENOMIC DNA]</scope>
    <source>
        <strain evidence="3">DsW_057</strain>
    </source>
</reference>
<gene>
    <name evidence="2" type="ORF">HK23_12310</name>
</gene>